<dbReference type="PANTHER" id="PTHR13947:SF37">
    <property type="entry name" value="LD18367P"/>
    <property type="match status" value="1"/>
</dbReference>
<organism evidence="3 4">
    <name type="scientific">Salirhabdus euzebyi</name>
    <dbReference type="NCBI Taxonomy" id="394506"/>
    <lineage>
        <taxon>Bacteria</taxon>
        <taxon>Bacillati</taxon>
        <taxon>Bacillota</taxon>
        <taxon>Bacilli</taxon>
        <taxon>Bacillales</taxon>
        <taxon>Bacillaceae</taxon>
        <taxon>Salirhabdus</taxon>
    </lineage>
</organism>
<gene>
    <name evidence="3" type="ORF">HNQ94_002570</name>
</gene>
<dbReference type="CDD" id="cd04301">
    <property type="entry name" value="NAT_SF"/>
    <property type="match status" value="1"/>
</dbReference>
<dbReference type="Proteomes" id="UP000581688">
    <property type="component" value="Unassembled WGS sequence"/>
</dbReference>
<feature type="domain" description="N-acetyltransferase" evidence="2">
    <location>
        <begin position="4"/>
        <end position="149"/>
    </location>
</feature>
<evidence type="ECO:0000313" key="4">
    <source>
        <dbReference type="Proteomes" id="UP000581688"/>
    </source>
</evidence>
<dbReference type="AlphaFoldDB" id="A0A841Q6H6"/>
<sequence>MNQLSIKVITEETVDAAIDVINAGFLEYFGVVKSEFNPDLYTILETYKPDGNIFLVGTINGEVVVTGALKKENVETSRIVRMSVSNKHRKKGYGTIMLKELEKYAKNFGYRKIVLETNKEWQNPIKLYKSHGYIFSHVEENQVHFWKTI</sequence>
<dbReference type="Pfam" id="PF00583">
    <property type="entry name" value="Acetyltransf_1"/>
    <property type="match status" value="1"/>
</dbReference>
<proteinExistence type="predicted"/>
<name>A0A841Q6H6_9BACI</name>
<dbReference type="SUPFAM" id="SSF55729">
    <property type="entry name" value="Acyl-CoA N-acyltransferases (Nat)"/>
    <property type="match status" value="1"/>
</dbReference>
<dbReference type="GO" id="GO:0008080">
    <property type="term" value="F:N-acetyltransferase activity"/>
    <property type="evidence" value="ECO:0007669"/>
    <property type="project" value="InterPro"/>
</dbReference>
<keyword evidence="4" id="KW-1185">Reference proteome</keyword>
<dbReference type="PROSITE" id="PS51186">
    <property type="entry name" value="GNAT"/>
    <property type="match status" value="1"/>
</dbReference>
<dbReference type="InterPro" id="IPR000182">
    <property type="entry name" value="GNAT_dom"/>
</dbReference>
<evidence type="ECO:0000256" key="1">
    <source>
        <dbReference type="ARBA" id="ARBA00022679"/>
    </source>
</evidence>
<protein>
    <submittedName>
        <fullName evidence="3">GNAT superfamily N-acetyltransferase</fullName>
    </submittedName>
</protein>
<dbReference type="Gene3D" id="3.40.630.30">
    <property type="match status" value="1"/>
</dbReference>
<dbReference type="InterPro" id="IPR050769">
    <property type="entry name" value="NAT_camello-type"/>
</dbReference>
<dbReference type="InterPro" id="IPR016181">
    <property type="entry name" value="Acyl_CoA_acyltransferase"/>
</dbReference>
<evidence type="ECO:0000313" key="3">
    <source>
        <dbReference type="EMBL" id="MBB6454119.1"/>
    </source>
</evidence>
<comment type="caution">
    <text evidence="3">The sequence shown here is derived from an EMBL/GenBank/DDBJ whole genome shotgun (WGS) entry which is preliminary data.</text>
</comment>
<dbReference type="RefSeq" id="WP_174496783.1">
    <property type="nucleotide sequence ID" value="NZ_CADDWK010000009.1"/>
</dbReference>
<accession>A0A841Q6H6</accession>
<evidence type="ECO:0000259" key="2">
    <source>
        <dbReference type="PROSITE" id="PS51186"/>
    </source>
</evidence>
<dbReference type="EMBL" id="JACHGH010000007">
    <property type="protein sequence ID" value="MBB6454119.1"/>
    <property type="molecule type" value="Genomic_DNA"/>
</dbReference>
<keyword evidence="1 3" id="KW-0808">Transferase</keyword>
<reference evidence="3 4" key="1">
    <citation type="submission" date="2020-08" db="EMBL/GenBank/DDBJ databases">
        <title>Genomic Encyclopedia of Type Strains, Phase IV (KMG-IV): sequencing the most valuable type-strain genomes for metagenomic binning, comparative biology and taxonomic classification.</title>
        <authorList>
            <person name="Goeker M."/>
        </authorList>
    </citation>
    <scope>NUCLEOTIDE SEQUENCE [LARGE SCALE GENOMIC DNA]</scope>
    <source>
        <strain evidence="3 4">DSM 19612</strain>
    </source>
</reference>
<dbReference type="PANTHER" id="PTHR13947">
    <property type="entry name" value="GNAT FAMILY N-ACETYLTRANSFERASE"/>
    <property type="match status" value="1"/>
</dbReference>